<evidence type="ECO:0000313" key="2">
    <source>
        <dbReference type="EMBL" id="VDC19048.1"/>
    </source>
</evidence>
<feature type="domain" description="TniQ" evidence="1">
    <location>
        <begin position="19"/>
        <end position="154"/>
    </location>
</feature>
<sequence length="181" mass="20386">MTPNASSYIDFPWLSSPPPRPAPRETLHSFVSRLAASKGVSTSDFYLDMGVSLRSMAILDEEAVAAVARWAGLNAIEMDELLSRTGVPSGNIRMTFRGQIIGSRALRNPEMRGCRKCLAKDAQRNPDFPLKEMVMRGDWLFRDVTICIEHRTPLEVLWTEHTRAMRFDIGSRLSEIAPNHQ</sequence>
<evidence type="ECO:0000259" key="1">
    <source>
        <dbReference type="Pfam" id="PF06527"/>
    </source>
</evidence>
<dbReference type="RefSeq" id="WP_160144497.1">
    <property type="nucleotide sequence ID" value="NZ_UXAW01000025.1"/>
</dbReference>
<dbReference type="Pfam" id="PF06527">
    <property type="entry name" value="TniQ"/>
    <property type="match status" value="1"/>
</dbReference>
<keyword evidence="3" id="KW-1185">Reference proteome</keyword>
<dbReference type="EMBL" id="UXAW01000025">
    <property type="protein sequence ID" value="VDC19048.1"/>
    <property type="molecule type" value="Genomic_DNA"/>
</dbReference>
<dbReference type="InterPro" id="IPR009492">
    <property type="entry name" value="TniQ"/>
</dbReference>
<protein>
    <recommendedName>
        <fullName evidence="1">TniQ domain-containing protein</fullName>
    </recommendedName>
</protein>
<accession>A0A3P5WH18</accession>
<gene>
    <name evidence="2" type="ORF">XINFAN_00048</name>
</gene>
<reference evidence="2 3" key="1">
    <citation type="submission" date="2018-11" db="EMBL/GenBank/DDBJ databases">
        <authorList>
            <person name="Criscuolo A."/>
        </authorList>
    </citation>
    <scope>NUCLEOTIDE SEQUENCE [LARGE SCALE GENOMIC DNA]</scope>
    <source>
        <strain evidence="2">ACIP111625</strain>
    </source>
</reference>
<name>A0A3P5WH18_9RHOB</name>
<proteinExistence type="predicted"/>
<organism evidence="2 3">
    <name type="scientific">Pseudogemmobacter humi</name>
    <dbReference type="NCBI Taxonomy" id="2483812"/>
    <lineage>
        <taxon>Bacteria</taxon>
        <taxon>Pseudomonadati</taxon>
        <taxon>Pseudomonadota</taxon>
        <taxon>Alphaproteobacteria</taxon>
        <taxon>Rhodobacterales</taxon>
        <taxon>Paracoccaceae</taxon>
        <taxon>Pseudogemmobacter</taxon>
    </lineage>
</organism>
<evidence type="ECO:0000313" key="3">
    <source>
        <dbReference type="Proteomes" id="UP000277498"/>
    </source>
</evidence>
<dbReference type="AlphaFoldDB" id="A0A3P5WH18"/>
<dbReference type="OrthoDB" id="7595282at2"/>
<dbReference type="Proteomes" id="UP000277498">
    <property type="component" value="Unassembled WGS sequence"/>
</dbReference>